<evidence type="ECO:0000256" key="3">
    <source>
        <dbReference type="ARBA" id="ARBA00022989"/>
    </source>
</evidence>
<gene>
    <name evidence="7 9" type="primary">mltG</name>
    <name evidence="9" type="ORF">E2B99_03565</name>
</gene>
<dbReference type="EMBL" id="SNTY01000012">
    <property type="protein sequence ID" value="TEU30130.1"/>
    <property type="molecule type" value="Genomic_DNA"/>
</dbReference>
<proteinExistence type="inferred from homology"/>
<keyword evidence="5 7" id="KW-0456">Lyase</keyword>
<dbReference type="FunFam" id="3.30.160.60:FF:000242">
    <property type="entry name" value="Endolytic murein transglycosylase"/>
    <property type="match status" value="1"/>
</dbReference>
<dbReference type="HAMAP" id="MF_02065">
    <property type="entry name" value="MltG"/>
    <property type="match status" value="1"/>
</dbReference>
<evidence type="ECO:0000256" key="4">
    <source>
        <dbReference type="ARBA" id="ARBA00023136"/>
    </source>
</evidence>
<reference evidence="9 10" key="1">
    <citation type="submission" date="2019-03" db="EMBL/GenBank/DDBJ databases">
        <title>Alkanindiges illinoisensis: a potential pathogenic isolated from ascites of a gastric cancer patient with abdominal metastasis.</title>
        <authorList>
            <person name="Hu X."/>
            <person name="Yang B."/>
            <person name="Yan X."/>
            <person name="Lin L."/>
            <person name="Zhao H."/>
            <person name="Zhou F."/>
            <person name="Su B."/>
            <person name="Chen J."/>
            <person name="Rui Y."/>
            <person name="Wang Q."/>
            <person name="Zheng L."/>
        </authorList>
    </citation>
    <scope>NUCLEOTIDE SEQUENCE [LARGE SCALE GENOMIC DNA]</scope>
    <source>
        <strain evidence="9 10">NFYY 23406</strain>
    </source>
</reference>
<keyword evidence="7" id="KW-0997">Cell inner membrane</keyword>
<dbReference type="OrthoDB" id="9814591at2"/>
<organism evidence="9 10">
    <name type="scientific">Alkanindiges illinoisensis</name>
    <dbReference type="NCBI Taxonomy" id="197183"/>
    <lineage>
        <taxon>Bacteria</taxon>
        <taxon>Pseudomonadati</taxon>
        <taxon>Pseudomonadota</taxon>
        <taxon>Gammaproteobacteria</taxon>
        <taxon>Moraxellales</taxon>
        <taxon>Moraxellaceae</taxon>
        <taxon>Alkanindiges</taxon>
    </lineage>
</organism>
<keyword evidence="4 7" id="KW-0472">Membrane</keyword>
<evidence type="ECO:0000256" key="5">
    <source>
        <dbReference type="ARBA" id="ARBA00023239"/>
    </source>
</evidence>
<dbReference type="GO" id="GO:0005886">
    <property type="term" value="C:plasma membrane"/>
    <property type="evidence" value="ECO:0007669"/>
    <property type="project" value="UniProtKB-SubCell"/>
</dbReference>
<evidence type="ECO:0000313" key="9">
    <source>
        <dbReference type="EMBL" id="TEU30130.1"/>
    </source>
</evidence>
<evidence type="ECO:0000256" key="2">
    <source>
        <dbReference type="ARBA" id="ARBA00022692"/>
    </source>
</evidence>
<dbReference type="CDD" id="cd08010">
    <property type="entry name" value="MltG_like"/>
    <property type="match status" value="1"/>
</dbReference>
<comment type="subcellular location">
    <subcellularLocation>
        <location evidence="7">Cell inner membrane</location>
        <topology evidence="7">Single-pass membrane protein</topology>
    </subcellularLocation>
</comment>
<dbReference type="Gene3D" id="3.30.1490.480">
    <property type="entry name" value="Endolytic murein transglycosylase"/>
    <property type="match status" value="1"/>
</dbReference>
<keyword evidence="6 7" id="KW-0961">Cell wall biogenesis/degradation</keyword>
<dbReference type="AlphaFoldDB" id="A0A4Y7XED3"/>
<protein>
    <recommendedName>
        <fullName evidence="7">Endolytic murein transglycosylase</fullName>
        <ecNumber evidence="7">4.2.2.29</ecNumber>
    </recommendedName>
    <alternativeName>
        <fullName evidence="7">Peptidoglycan lytic transglycosylase</fullName>
    </alternativeName>
    <alternativeName>
        <fullName evidence="7">Peptidoglycan polymerization terminase</fullName>
    </alternativeName>
</protein>
<dbReference type="PANTHER" id="PTHR30518">
    <property type="entry name" value="ENDOLYTIC MUREIN TRANSGLYCOSYLASE"/>
    <property type="match status" value="1"/>
</dbReference>
<comment type="catalytic activity">
    <reaction evidence="7">
        <text>a peptidoglycan chain = a peptidoglycan chain with N-acetyl-1,6-anhydromuramyl-[peptide] at the reducing end + a peptidoglycan chain with N-acetylglucosamine at the non-reducing end.</text>
        <dbReference type="EC" id="4.2.2.29"/>
    </reaction>
</comment>
<dbReference type="GO" id="GO:0008932">
    <property type="term" value="F:lytic endotransglycosylase activity"/>
    <property type="evidence" value="ECO:0007669"/>
    <property type="project" value="UniProtKB-UniRule"/>
</dbReference>
<evidence type="ECO:0000256" key="7">
    <source>
        <dbReference type="HAMAP-Rule" id="MF_02065"/>
    </source>
</evidence>
<dbReference type="EC" id="4.2.2.29" evidence="7"/>
<dbReference type="Proteomes" id="UP000297834">
    <property type="component" value="Unassembled WGS sequence"/>
</dbReference>
<dbReference type="Pfam" id="PF02618">
    <property type="entry name" value="YceG"/>
    <property type="match status" value="1"/>
</dbReference>
<dbReference type="PANTHER" id="PTHR30518:SF2">
    <property type="entry name" value="ENDOLYTIC MUREIN TRANSGLYCOSYLASE"/>
    <property type="match status" value="1"/>
</dbReference>
<sequence>MAKRPVKTKAKPKTSGASKTKAAPSGAGILQSKALRFLVIIMIVGLLGLWLLLWQGLWREIPMRTQSQMLNIKQGQTYSGLIAELSEKGQIRFPVMAKIYQRLFIHDTLKAGVYEVEKGTTVQQLLQMLSNGKLAQMNRVLVIEGTTFGQLRKRLDSDPNVTHTLKGLDNQQLLKKLEINQPHPEGWFAPDTYYFAKGETDAAILKHLYRTQKKVLDEAWQKRAPNLPYKNAYEALIMASIVEKETGIPRERQDVAGVFVRRLKVGMRLQTDPTVIYGMGDNYKGNIRRQDLLTPTPYNTYTIDGLPPTPIALPSKASIEAALHPAAGDSLYFVATGTGGHVFSSSLEQHNQAVANYLKVLRQKRAANANPAGVSP</sequence>
<accession>A0A4Y7XED3</accession>
<keyword evidence="10" id="KW-1185">Reference proteome</keyword>
<evidence type="ECO:0000313" key="10">
    <source>
        <dbReference type="Proteomes" id="UP000297834"/>
    </source>
</evidence>
<comment type="function">
    <text evidence="7">Functions as a peptidoglycan terminase that cleaves nascent peptidoglycan strands endolytically to terminate their elongation.</text>
</comment>
<evidence type="ECO:0000256" key="8">
    <source>
        <dbReference type="SAM" id="MobiDB-lite"/>
    </source>
</evidence>
<keyword evidence="3 7" id="KW-1133">Transmembrane helix</keyword>
<dbReference type="RefSeq" id="WP_134243610.1">
    <property type="nucleotide sequence ID" value="NZ_SNTY01000012.1"/>
</dbReference>
<dbReference type="STRING" id="1120977.GCA_000619845_00183"/>
<dbReference type="GO" id="GO:0009252">
    <property type="term" value="P:peptidoglycan biosynthetic process"/>
    <property type="evidence" value="ECO:0007669"/>
    <property type="project" value="UniProtKB-UniRule"/>
</dbReference>
<keyword evidence="2 7" id="KW-0812">Transmembrane</keyword>
<dbReference type="InterPro" id="IPR003770">
    <property type="entry name" value="MLTG-like"/>
</dbReference>
<dbReference type="NCBIfam" id="TIGR00247">
    <property type="entry name" value="endolytic transglycosylase MltG"/>
    <property type="match status" value="1"/>
</dbReference>
<feature type="transmembrane region" description="Helical" evidence="7">
    <location>
        <begin position="34"/>
        <end position="54"/>
    </location>
</feature>
<dbReference type="Gene3D" id="3.30.160.60">
    <property type="entry name" value="Classic Zinc Finger"/>
    <property type="match status" value="1"/>
</dbReference>
<keyword evidence="1 7" id="KW-1003">Cell membrane</keyword>
<evidence type="ECO:0000256" key="1">
    <source>
        <dbReference type="ARBA" id="ARBA00022475"/>
    </source>
</evidence>
<feature type="compositionally biased region" description="Basic residues" evidence="8">
    <location>
        <begin position="1"/>
        <end position="12"/>
    </location>
</feature>
<feature type="site" description="Important for catalytic activity" evidence="7">
    <location>
        <position position="245"/>
    </location>
</feature>
<evidence type="ECO:0000256" key="6">
    <source>
        <dbReference type="ARBA" id="ARBA00023316"/>
    </source>
</evidence>
<comment type="caution">
    <text evidence="9">The sequence shown here is derived from an EMBL/GenBank/DDBJ whole genome shotgun (WGS) entry which is preliminary data.</text>
</comment>
<comment type="similarity">
    <text evidence="7">Belongs to the transglycosylase MltG family.</text>
</comment>
<dbReference type="GO" id="GO:0071555">
    <property type="term" value="P:cell wall organization"/>
    <property type="evidence" value="ECO:0007669"/>
    <property type="project" value="UniProtKB-KW"/>
</dbReference>
<feature type="region of interest" description="Disordered" evidence="8">
    <location>
        <begin position="1"/>
        <end position="24"/>
    </location>
</feature>
<name>A0A4Y7XED3_9GAMM</name>